<proteinExistence type="predicted"/>
<evidence type="ECO:0000313" key="1">
    <source>
        <dbReference type="EMBL" id="KAI2388692.1"/>
    </source>
</evidence>
<comment type="caution">
    <text evidence="1">The sequence shown here is derived from an EMBL/GenBank/DDBJ whole genome shotgun (WGS) entry which is preliminary data.</text>
</comment>
<gene>
    <name evidence="1" type="ORF">LOY88_002461</name>
</gene>
<organism evidence="1">
    <name type="scientific">Ophidiomyces ophidiicola</name>
    <dbReference type="NCBI Taxonomy" id="1387563"/>
    <lineage>
        <taxon>Eukaryota</taxon>
        <taxon>Fungi</taxon>
        <taxon>Dikarya</taxon>
        <taxon>Ascomycota</taxon>
        <taxon>Pezizomycotina</taxon>
        <taxon>Eurotiomycetes</taxon>
        <taxon>Eurotiomycetidae</taxon>
        <taxon>Onygenales</taxon>
        <taxon>Onygenaceae</taxon>
        <taxon>Ophidiomyces</taxon>
    </lineage>
</organism>
<dbReference type="EMBL" id="JALBCA010000029">
    <property type="protein sequence ID" value="KAI2388692.1"/>
    <property type="molecule type" value="Genomic_DNA"/>
</dbReference>
<name>A0ACB8UZ71_9EURO</name>
<protein>
    <submittedName>
        <fullName evidence="1">Uncharacterized protein</fullName>
    </submittedName>
</protein>
<sequence>MRCVCLAVFFALVLFVFVLFRVTLLQVLVGVSPVDSQLLEGGKLPPTWEGFPVLQRYYGGLRTLVRRAQNVPENAGEEQKESNSTGAAEGEKEGGFQAESYVFDPYPNYTSPEYLKRFGRKQDCFLTDDDTVKLPPVRYYDGVPRGFPDAAFGSNAVLGLRDDICFERFGRLGPYGLGYGRQAGGSGAGLHGDRAGAEAVWAEVPPVDFRKVKWADAVQRCVRRNKHRFRRVGEGEAGPVDPTGPREKRDGAQDELRNNMTTGSEKLPRTAFLIRTWHDFEYTEETILNLRALIAELTLQSGGEFEVHFLVHVRDDNLPIWADDTTYQRVLRDALPEEFRGLGSLWTERQMGLIYGGLHDSMARGLPVHGVYRSAFMAVQHFSHRHPQYEFVWNWELDVRYSGHWYALVQGLGAWAQAQPRKHLWERSGRFYVPTVHGGWQDFRRRIETESGYTKGRSSNINNGQGHDNSEENYHGRWSALLKASGGRASQQQQQQQGQYQQPQTPIWGPLRPRDAADVLQVEGEGTPPTGMAEDHDDWGTGEDADLIVLNPLFDPAGTTWLLRDDVTGYRQGAVPRRAAVITASRLSRRLLHTMHRETSEKRHTMFSEMWPATACLHHGFKAVFAPHAVYLDRHWPAAYLAGVLNGGHAGASGGARSAVFGDGEHHLRGASWFYAAHLAGELWARWLGGKGGDGQGGERDEMAGEGRMCLPPMLLHPVKGVRAA</sequence>
<accession>A0ACB8UZ71</accession>
<reference evidence="1" key="1">
    <citation type="journal article" date="2022" name="bioRxiv">
        <title>Population genetic analysis of Ophidiomyces ophidiicola, the causative agent of snake fungal disease, indicates recent introductions to the USA.</title>
        <authorList>
            <person name="Ladner J.T."/>
            <person name="Palmer J.M."/>
            <person name="Ettinger C.L."/>
            <person name="Stajich J.E."/>
            <person name="Farrell T.M."/>
            <person name="Glorioso B.M."/>
            <person name="Lawson B."/>
            <person name="Price S.J."/>
            <person name="Stengle A.G."/>
            <person name="Grear D.A."/>
            <person name="Lorch J.M."/>
        </authorList>
    </citation>
    <scope>NUCLEOTIDE SEQUENCE</scope>
    <source>
        <strain evidence="1">NWHC 24266-5</strain>
    </source>
</reference>